<comment type="caution">
    <text evidence="2">The sequence shown here is derived from an EMBL/GenBank/DDBJ whole genome shotgun (WGS) entry which is preliminary data.</text>
</comment>
<dbReference type="EMBL" id="JAWDIS010000002">
    <property type="protein sequence ID" value="MDU0367984.1"/>
    <property type="molecule type" value="Genomic_DNA"/>
</dbReference>
<evidence type="ECO:0000313" key="3">
    <source>
        <dbReference type="Proteomes" id="UP001263371"/>
    </source>
</evidence>
<dbReference type="InterPro" id="IPR016181">
    <property type="entry name" value="Acyl_CoA_acyltransferase"/>
</dbReference>
<dbReference type="RefSeq" id="WP_315995158.1">
    <property type="nucleotide sequence ID" value="NZ_JAWDIS010000002.1"/>
</dbReference>
<sequence length="153" mass="16468">MAVTLHRAPVADIAPLTLYRILWMRVSVFVVEQEAAYPEIDGRDIEPGAELMWASEGDDVLATLRLLREPSNTRIGRVATAAAARGRGIAADLMRAAVSHLDAEAPGIPILLDAQAHLAPWYGRFGFVVSGERFSEDGIPHVPMSRAPSVGTA</sequence>
<dbReference type="EC" id="2.3.1.-" evidence="2"/>
<dbReference type="GO" id="GO:0016746">
    <property type="term" value="F:acyltransferase activity"/>
    <property type="evidence" value="ECO:0007669"/>
    <property type="project" value="UniProtKB-KW"/>
</dbReference>
<dbReference type="InterPro" id="IPR000182">
    <property type="entry name" value="GNAT_dom"/>
</dbReference>
<keyword evidence="2" id="KW-0012">Acyltransferase</keyword>
<organism evidence="2 3">
    <name type="scientific">Microbacterium galbum</name>
    <dbReference type="NCBI Taxonomy" id="3075994"/>
    <lineage>
        <taxon>Bacteria</taxon>
        <taxon>Bacillati</taxon>
        <taxon>Actinomycetota</taxon>
        <taxon>Actinomycetes</taxon>
        <taxon>Micrococcales</taxon>
        <taxon>Microbacteriaceae</taxon>
        <taxon>Microbacterium</taxon>
    </lineage>
</organism>
<evidence type="ECO:0000259" key="1">
    <source>
        <dbReference type="PROSITE" id="PS51186"/>
    </source>
</evidence>
<protein>
    <submittedName>
        <fullName evidence="2">GNAT family N-acetyltransferase</fullName>
        <ecNumber evidence="2">2.3.1.-</ecNumber>
    </submittedName>
</protein>
<keyword evidence="3" id="KW-1185">Reference proteome</keyword>
<dbReference type="PROSITE" id="PS51186">
    <property type="entry name" value="GNAT"/>
    <property type="match status" value="1"/>
</dbReference>
<gene>
    <name evidence="2" type="ORF">RWH45_12235</name>
</gene>
<dbReference type="Pfam" id="PF13673">
    <property type="entry name" value="Acetyltransf_10"/>
    <property type="match status" value="1"/>
</dbReference>
<name>A0ABU3T9B6_9MICO</name>
<accession>A0ABU3T9B6</accession>
<feature type="domain" description="N-acetyltransferase" evidence="1">
    <location>
        <begin position="8"/>
        <end position="149"/>
    </location>
</feature>
<dbReference type="Gene3D" id="3.40.630.30">
    <property type="match status" value="1"/>
</dbReference>
<reference evidence="2 3" key="1">
    <citation type="submission" date="2023-09" db="EMBL/GenBank/DDBJ databases">
        <title>Microbacterium fusihabitans sp. nov., Microbacterium phycihabitans sp. nov., and Microbacterium cervinum sp. nov., isolated from dried seaweeds of beach.</title>
        <authorList>
            <person name="Lee S.D."/>
        </authorList>
    </citation>
    <scope>NUCLEOTIDE SEQUENCE [LARGE SCALE GENOMIC DNA]</scope>
    <source>
        <strain evidence="2 3">KSW4-17</strain>
    </source>
</reference>
<proteinExistence type="predicted"/>
<dbReference type="Proteomes" id="UP001263371">
    <property type="component" value="Unassembled WGS sequence"/>
</dbReference>
<keyword evidence="2" id="KW-0808">Transferase</keyword>
<evidence type="ECO:0000313" key="2">
    <source>
        <dbReference type="EMBL" id="MDU0367984.1"/>
    </source>
</evidence>
<dbReference type="SUPFAM" id="SSF55729">
    <property type="entry name" value="Acyl-CoA N-acyltransferases (Nat)"/>
    <property type="match status" value="1"/>
</dbReference>